<reference evidence="6" key="1">
    <citation type="submission" date="2020-04" db="EMBL/GenBank/DDBJ databases">
        <authorList>
            <person name="Alioto T."/>
            <person name="Alioto T."/>
            <person name="Gomez Garrido J."/>
        </authorList>
    </citation>
    <scope>NUCLEOTIDE SEQUENCE</scope>
    <source>
        <strain evidence="6">A484AB</strain>
    </source>
</reference>
<sequence length="303" mass="34428">MVPFPHEDKTMENIKHACKDHFEIDKGYQCDVLAGERGPSYTSVNQIKNWKLIHIRFVEKEPELRKSRSSKEKEDHTQAHNLSLPISYVNVPSCSNIAPSSRSVFPQSVPLSLSQLIKIGKLIPPKKDIVTLQLEAFDVERRSWKDPVEVVLSISVDKFASGACRDAFLATGLKGLDGKFVVKRYRSDRVAELVEHFQSLDTHTRKVVQMHALARHFSLLLRDGAPLQFGDTFLYTKLYYAEMKGEFVTVESYIEGSFRKYVNNTGDIVLKDVSEFAMKAESFVHYSFVKSGKQLIIVDLQGV</sequence>
<evidence type="ECO:0000256" key="3">
    <source>
        <dbReference type="ARBA" id="ARBA00022741"/>
    </source>
</evidence>
<dbReference type="Proteomes" id="UP001152795">
    <property type="component" value="Unassembled WGS sequence"/>
</dbReference>
<gene>
    <name evidence="6" type="ORF">PACLA_8A050743</name>
</gene>
<dbReference type="InterPro" id="IPR004166">
    <property type="entry name" value="a-kinase_dom"/>
</dbReference>
<keyword evidence="7" id="KW-1185">Reference proteome</keyword>
<dbReference type="InterPro" id="IPR051852">
    <property type="entry name" value="Alpha-type_PK"/>
</dbReference>
<dbReference type="EMBL" id="CACRXK020005311">
    <property type="protein sequence ID" value="CAB4005772.1"/>
    <property type="molecule type" value="Genomic_DNA"/>
</dbReference>
<evidence type="ECO:0000256" key="4">
    <source>
        <dbReference type="ARBA" id="ARBA00022777"/>
    </source>
</evidence>
<keyword evidence="1" id="KW-0723">Serine/threonine-protein kinase</keyword>
<evidence type="ECO:0000313" key="7">
    <source>
        <dbReference type="Proteomes" id="UP001152795"/>
    </source>
</evidence>
<dbReference type="Gene3D" id="3.20.200.10">
    <property type="entry name" value="MHCK/EF2 kinase"/>
    <property type="match status" value="1"/>
</dbReference>
<evidence type="ECO:0000256" key="1">
    <source>
        <dbReference type="ARBA" id="ARBA00022527"/>
    </source>
</evidence>
<dbReference type="AlphaFoldDB" id="A0A6S7IIX8"/>
<dbReference type="GO" id="GO:0005524">
    <property type="term" value="F:ATP binding"/>
    <property type="evidence" value="ECO:0007669"/>
    <property type="project" value="UniProtKB-KW"/>
</dbReference>
<dbReference type="Pfam" id="PF02816">
    <property type="entry name" value="Alpha_kinase"/>
    <property type="match status" value="1"/>
</dbReference>
<evidence type="ECO:0000256" key="2">
    <source>
        <dbReference type="ARBA" id="ARBA00022679"/>
    </source>
</evidence>
<dbReference type="GO" id="GO:1903013">
    <property type="term" value="P:response to differentiation-inducing factor 1"/>
    <property type="evidence" value="ECO:0007669"/>
    <property type="project" value="TreeGrafter"/>
</dbReference>
<evidence type="ECO:0000313" key="6">
    <source>
        <dbReference type="EMBL" id="CAB4005772.1"/>
    </source>
</evidence>
<organism evidence="6 7">
    <name type="scientific">Paramuricea clavata</name>
    <name type="common">Red gorgonian</name>
    <name type="synonym">Violescent sea-whip</name>
    <dbReference type="NCBI Taxonomy" id="317549"/>
    <lineage>
        <taxon>Eukaryota</taxon>
        <taxon>Metazoa</taxon>
        <taxon>Cnidaria</taxon>
        <taxon>Anthozoa</taxon>
        <taxon>Octocorallia</taxon>
        <taxon>Malacalcyonacea</taxon>
        <taxon>Plexauridae</taxon>
        <taxon>Paramuricea</taxon>
    </lineage>
</organism>
<keyword evidence="2" id="KW-0808">Transferase</keyword>
<dbReference type="InterPro" id="IPR011009">
    <property type="entry name" value="Kinase-like_dom_sf"/>
</dbReference>
<dbReference type="CDD" id="cd04515">
    <property type="entry name" value="Alpha_kinase"/>
    <property type="match status" value="1"/>
</dbReference>
<dbReference type="GO" id="GO:0031037">
    <property type="term" value="P:myosin II filament disassembly"/>
    <property type="evidence" value="ECO:0007669"/>
    <property type="project" value="TreeGrafter"/>
</dbReference>
<keyword evidence="4" id="KW-0418">Kinase</keyword>
<dbReference type="PROSITE" id="PS51158">
    <property type="entry name" value="ALPHA_KINASE"/>
    <property type="match status" value="1"/>
</dbReference>
<dbReference type="Gene3D" id="3.30.200.20">
    <property type="entry name" value="Phosphorylase Kinase, domain 1"/>
    <property type="match status" value="1"/>
</dbReference>
<keyword evidence="3" id="KW-0547">Nucleotide-binding</keyword>
<proteinExistence type="predicted"/>
<name>A0A6S7IIX8_PARCT</name>
<dbReference type="PANTHER" id="PTHR45992">
    <property type="entry name" value="EUKARYOTIC ELONGATION FACTOR 2 KINASE-RELATED"/>
    <property type="match status" value="1"/>
</dbReference>
<keyword evidence="5" id="KW-0067">ATP-binding</keyword>
<dbReference type="GO" id="GO:0004674">
    <property type="term" value="F:protein serine/threonine kinase activity"/>
    <property type="evidence" value="ECO:0007669"/>
    <property type="project" value="UniProtKB-KW"/>
</dbReference>
<accession>A0A6S7IIX8</accession>
<evidence type="ECO:0000256" key="5">
    <source>
        <dbReference type="ARBA" id="ARBA00022840"/>
    </source>
</evidence>
<protein>
    <submittedName>
        <fullName evidence="6">Transient receptor potential cation channel subfamily M member 6</fullName>
    </submittedName>
</protein>
<dbReference type="SUPFAM" id="SSF56112">
    <property type="entry name" value="Protein kinase-like (PK-like)"/>
    <property type="match status" value="1"/>
</dbReference>
<dbReference type="SMART" id="SM00811">
    <property type="entry name" value="Alpha_kinase"/>
    <property type="match status" value="1"/>
</dbReference>
<dbReference type="OrthoDB" id="301415at2759"/>
<comment type="caution">
    <text evidence="6">The sequence shown here is derived from an EMBL/GenBank/DDBJ whole genome shotgun (WGS) entry which is preliminary data.</text>
</comment>
<dbReference type="PANTHER" id="PTHR45992:SF2">
    <property type="entry name" value="EUKARYOTIC ELONGATION FACTOR 2 KINASE"/>
    <property type="match status" value="1"/>
</dbReference>
<keyword evidence="6" id="KW-0675">Receptor</keyword>